<dbReference type="STRING" id="316056.RPC_1182"/>
<dbReference type="InterPro" id="IPR011335">
    <property type="entry name" value="Restrct_endonuc-II-like"/>
</dbReference>
<feature type="domain" description="DUF559" evidence="1">
    <location>
        <begin position="220"/>
        <end position="317"/>
    </location>
</feature>
<protein>
    <recommendedName>
        <fullName evidence="1">DUF559 domain-containing protein</fullName>
    </recommendedName>
</protein>
<dbReference type="HOGENOM" id="CLU_818685_0_0_5"/>
<dbReference type="eggNOG" id="COG2852">
    <property type="taxonomic scope" value="Bacteria"/>
</dbReference>
<dbReference type="EMBL" id="CP000301">
    <property type="protein sequence ID" value="ABD86745.1"/>
    <property type="molecule type" value="Genomic_DNA"/>
</dbReference>
<sequence>MALRRRLDQVEADRTSPRVLFAPVAPARSVEAIVAQVIDLLAETVQRLWPLWFTDVSFAECRNDKLGQLAATAVVRRVAGDIPGLSPSWAEAAVELALADRPPRVRAALPAVELAQLALAISRHGLVLVVDGDEACQRSSPAAVVYALEWIAQHADCAVVALFSQLPAREPPFDRILYGARTLLAEQIEPEAEAPRAEACAESEIWLAPWLGSPHPLSEAEQRLAKALRTDAELGSLFGCNQFVDTVRGSRPKVDFVWQHGRLAVELDGYGSHGNRAAFMYDRHRDYELTLSGYTVLRLANDEIAQDIGKAIEKIRDIVHLCRDRMK</sequence>
<proteinExistence type="predicted"/>
<evidence type="ECO:0000259" key="1">
    <source>
        <dbReference type="Pfam" id="PF04480"/>
    </source>
</evidence>
<evidence type="ECO:0000313" key="2">
    <source>
        <dbReference type="EMBL" id="ABD86745.1"/>
    </source>
</evidence>
<dbReference type="AlphaFoldDB" id="Q21A41"/>
<accession>Q21A41</accession>
<reference evidence="2" key="1">
    <citation type="submission" date="2006-03" db="EMBL/GenBank/DDBJ databases">
        <title>Complete sequence of Rhodopseudomonas palustris BisB18.</title>
        <authorList>
            <consortium name="US DOE Joint Genome Institute"/>
            <person name="Copeland A."/>
            <person name="Lucas S."/>
            <person name="Lapidus A."/>
            <person name="Barry K."/>
            <person name="Detter J.C."/>
            <person name="Glavina del Rio T."/>
            <person name="Hammon N."/>
            <person name="Israni S."/>
            <person name="Dalin E."/>
            <person name="Tice H."/>
            <person name="Pitluck S."/>
            <person name="Chain P."/>
            <person name="Malfatti S."/>
            <person name="Shin M."/>
            <person name="Vergez L."/>
            <person name="Schmutz J."/>
            <person name="Larimer F."/>
            <person name="Land M."/>
            <person name="Hauser L."/>
            <person name="Pelletier D.A."/>
            <person name="Kyrpides N."/>
            <person name="Anderson I."/>
            <person name="Oda Y."/>
            <person name="Harwood C.S."/>
            <person name="Richardson P."/>
        </authorList>
    </citation>
    <scope>NUCLEOTIDE SEQUENCE [LARGE SCALE GENOMIC DNA]</scope>
    <source>
        <strain evidence="2">BisB18</strain>
    </source>
</reference>
<dbReference type="InterPro" id="IPR007569">
    <property type="entry name" value="DUF559"/>
</dbReference>
<dbReference type="Pfam" id="PF04480">
    <property type="entry name" value="DUF559"/>
    <property type="match status" value="1"/>
</dbReference>
<name>Q21A41_RHOPB</name>
<dbReference type="Gene3D" id="3.40.960.10">
    <property type="entry name" value="VSR Endonuclease"/>
    <property type="match status" value="1"/>
</dbReference>
<dbReference type="KEGG" id="rpc:RPC_1182"/>
<organism evidence="2">
    <name type="scientific">Rhodopseudomonas palustris (strain BisB18)</name>
    <dbReference type="NCBI Taxonomy" id="316056"/>
    <lineage>
        <taxon>Bacteria</taxon>
        <taxon>Pseudomonadati</taxon>
        <taxon>Pseudomonadota</taxon>
        <taxon>Alphaproteobacteria</taxon>
        <taxon>Hyphomicrobiales</taxon>
        <taxon>Nitrobacteraceae</taxon>
        <taxon>Rhodopseudomonas</taxon>
    </lineage>
</organism>
<gene>
    <name evidence="2" type="ordered locus">RPC_1182</name>
</gene>
<dbReference type="SUPFAM" id="SSF52980">
    <property type="entry name" value="Restriction endonuclease-like"/>
    <property type="match status" value="1"/>
</dbReference>